<gene>
    <name evidence="1" type="ORF">C7440_0232</name>
</gene>
<dbReference type="RefSeq" id="WP_116517154.1">
    <property type="nucleotide sequence ID" value="NZ_JACCEX010000001.1"/>
</dbReference>
<evidence type="ECO:0000313" key="2">
    <source>
        <dbReference type="Proteomes" id="UP000246145"/>
    </source>
</evidence>
<accession>A0A2U1CPP1</accession>
<dbReference type="AlphaFoldDB" id="A0A2U1CPP1"/>
<proteinExistence type="predicted"/>
<dbReference type="EMBL" id="QEKO01000001">
    <property type="protein sequence ID" value="PVY67849.1"/>
    <property type="molecule type" value="Genomic_DNA"/>
</dbReference>
<name>A0A2U1CPP1_9BURK</name>
<comment type="caution">
    <text evidence="1">The sequence shown here is derived from an EMBL/GenBank/DDBJ whole genome shotgun (WGS) entry which is preliminary data.</text>
</comment>
<protein>
    <submittedName>
        <fullName evidence="1">Uncharacterized protein</fullName>
    </submittedName>
</protein>
<sequence>MSELSIFLKAVKNAFRGRKEQDPSIVINRDGSVRINLESPEGRARVIQAAKSIQHIHPTSAQKTR</sequence>
<reference evidence="1 2" key="1">
    <citation type="submission" date="2018-04" db="EMBL/GenBank/DDBJ databases">
        <title>Genomic Encyclopedia of Type Strains, Phase IV (KMG-IV): sequencing the most valuable type-strain genomes for metagenomic binning, comparative biology and taxonomic classification.</title>
        <authorList>
            <person name="Goeker M."/>
        </authorList>
    </citation>
    <scope>NUCLEOTIDE SEQUENCE [LARGE SCALE GENOMIC DNA]</scope>
    <source>
        <strain evidence="1 2">DSM 10065</strain>
    </source>
</reference>
<dbReference type="Proteomes" id="UP000246145">
    <property type="component" value="Unassembled WGS sequence"/>
</dbReference>
<organism evidence="1 2">
    <name type="scientific">Pusillimonas noertemannii</name>
    <dbReference type="NCBI Taxonomy" id="305977"/>
    <lineage>
        <taxon>Bacteria</taxon>
        <taxon>Pseudomonadati</taxon>
        <taxon>Pseudomonadota</taxon>
        <taxon>Betaproteobacteria</taxon>
        <taxon>Burkholderiales</taxon>
        <taxon>Alcaligenaceae</taxon>
        <taxon>Pusillimonas</taxon>
    </lineage>
</organism>
<evidence type="ECO:0000313" key="1">
    <source>
        <dbReference type="EMBL" id="PVY67849.1"/>
    </source>
</evidence>
<keyword evidence="2" id="KW-1185">Reference proteome</keyword>